<comment type="caution">
    <text evidence="1">The sequence shown here is derived from an EMBL/GenBank/DDBJ whole genome shotgun (WGS) entry which is preliminary data.</text>
</comment>
<dbReference type="InterPro" id="IPR043502">
    <property type="entry name" value="DNA/RNA_pol_sf"/>
</dbReference>
<dbReference type="Gene3D" id="3.10.10.10">
    <property type="entry name" value="HIV Type 1 Reverse Transcriptase, subunit A, domain 1"/>
    <property type="match status" value="1"/>
</dbReference>
<gene>
    <name evidence="1" type="ORF">MGAL_10B019460</name>
</gene>
<keyword evidence="2" id="KW-1185">Reference proteome</keyword>
<dbReference type="Proteomes" id="UP000596742">
    <property type="component" value="Unassembled WGS sequence"/>
</dbReference>
<dbReference type="AlphaFoldDB" id="A0A8B6H471"/>
<dbReference type="InterPro" id="IPR043128">
    <property type="entry name" value="Rev_trsase/Diguanyl_cyclase"/>
</dbReference>
<dbReference type="Gene3D" id="3.30.70.270">
    <property type="match status" value="1"/>
</dbReference>
<evidence type="ECO:0000313" key="2">
    <source>
        <dbReference type="Proteomes" id="UP000596742"/>
    </source>
</evidence>
<dbReference type="PANTHER" id="PTHR47331:SF5">
    <property type="entry name" value="RIBONUCLEASE H"/>
    <property type="match status" value="1"/>
</dbReference>
<dbReference type="PANTHER" id="PTHR47331">
    <property type="entry name" value="PHD-TYPE DOMAIN-CONTAINING PROTEIN"/>
    <property type="match status" value="1"/>
</dbReference>
<organism evidence="1 2">
    <name type="scientific">Mytilus galloprovincialis</name>
    <name type="common">Mediterranean mussel</name>
    <dbReference type="NCBI Taxonomy" id="29158"/>
    <lineage>
        <taxon>Eukaryota</taxon>
        <taxon>Metazoa</taxon>
        <taxon>Spiralia</taxon>
        <taxon>Lophotrochozoa</taxon>
        <taxon>Mollusca</taxon>
        <taxon>Bivalvia</taxon>
        <taxon>Autobranchia</taxon>
        <taxon>Pteriomorphia</taxon>
        <taxon>Mytilida</taxon>
        <taxon>Mytiloidea</taxon>
        <taxon>Mytilidae</taxon>
        <taxon>Mytilinae</taxon>
        <taxon>Mytilus</taxon>
    </lineage>
</organism>
<name>A0A8B6H471_MYTGA</name>
<reference evidence="1" key="1">
    <citation type="submission" date="2018-11" db="EMBL/GenBank/DDBJ databases">
        <authorList>
            <person name="Alioto T."/>
            <person name="Alioto T."/>
        </authorList>
    </citation>
    <scope>NUCLEOTIDE SEQUENCE</scope>
</reference>
<accession>A0A8B6H471</accession>
<evidence type="ECO:0008006" key="3">
    <source>
        <dbReference type="Google" id="ProtNLM"/>
    </source>
</evidence>
<proteinExistence type="predicted"/>
<dbReference type="EMBL" id="UYJE01009467">
    <property type="protein sequence ID" value="VDI73777.1"/>
    <property type="molecule type" value="Genomic_DNA"/>
</dbReference>
<dbReference type="SUPFAM" id="SSF56672">
    <property type="entry name" value="DNA/RNA polymerases"/>
    <property type="match status" value="1"/>
</dbReference>
<dbReference type="OrthoDB" id="6537818at2759"/>
<evidence type="ECO:0000313" key="1">
    <source>
        <dbReference type="EMBL" id="VDI73777.1"/>
    </source>
</evidence>
<sequence>MNVMIATKTDEYDLEKFWKIESLATEKIDTTKLEEQIDIQKTYEEKQIRYHDNRYFVTLPWKEDHPTLPTNKAIAQRRTENVVRRLSKEPKLLEKYGEIMAEQEKRGFIEKVDTTNETDEKSKIHYIPHHAVRKDSTTTPIRVVFDCSCKATPESPSLNDCLMTTPPNLNDLVGILLRFRLHQFAVTTDIEKAFLNVGLETQDRDVTRFFWFDTPTDPSTPLSTYRFKSVLFGATSSPFILNSVLQKHLRENRCEYTDTLMNDLAGFNLRSWASNSQLLRDRANSHNVLDKDELIKVLGLRWNTCNDTLTFAKPEYTDIEDTHSNPADMLSRGVTATKFLELDLWMKGPEWLTDKSNWPQWKNKESHTFLALQLSKDNQLVNRNRKSDLMKE</sequence>
<protein>
    <recommendedName>
        <fullName evidence="3">Reverse transcriptase domain-containing protein</fullName>
    </recommendedName>
</protein>